<proteinExistence type="inferred from homology"/>
<evidence type="ECO:0000256" key="5">
    <source>
        <dbReference type="ARBA" id="ARBA00023136"/>
    </source>
</evidence>
<dbReference type="GO" id="GO:0016020">
    <property type="term" value="C:membrane"/>
    <property type="evidence" value="ECO:0007669"/>
    <property type="project" value="UniProtKB-SubCell"/>
</dbReference>
<dbReference type="RefSeq" id="WP_019687183.1">
    <property type="nucleotide sequence ID" value="NZ_CP036496.1"/>
</dbReference>
<keyword evidence="5" id="KW-0472">Membrane</keyword>
<dbReference type="GO" id="GO:0009847">
    <property type="term" value="P:spore germination"/>
    <property type="evidence" value="ECO:0007669"/>
    <property type="project" value="InterPro"/>
</dbReference>
<dbReference type="PANTHER" id="PTHR35789:SF1">
    <property type="entry name" value="SPORE GERMINATION PROTEIN B3"/>
    <property type="match status" value="1"/>
</dbReference>
<organism evidence="10 11">
    <name type="scientific">Paenibacillus polymyxa</name>
    <name type="common">Bacillus polymyxa</name>
    <dbReference type="NCBI Taxonomy" id="1406"/>
    <lineage>
        <taxon>Bacteria</taxon>
        <taxon>Bacillati</taxon>
        <taxon>Bacillota</taxon>
        <taxon>Bacilli</taxon>
        <taxon>Bacillales</taxon>
        <taxon>Paenibacillaceae</taxon>
        <taxon>Paenibacillus</taxon>
    </lineage>
</organism>
<dbReference type="Gene3D" id="6.20.190.10">
    <property type="entry name" value="Nutrient germinant receptor protein C, domain 1"/>
    <property type="match status" value="1"/>
</dbReference>
<dbReference type="InterPro" id="IPR008844">
    <property type="entry name" value="Spore_GerAC-like"/>
</dbReference>
<evidence type="ECO:0000256" key="4">
    <source>
        <dbReference type="ARBA" id="ARBA00022729"/>
    </source>
</evidence>
<dbReference type="Gene3D" id="3.30.300.210">
    <property type="entry name" value="Nutrient germinant receptor protein C, domain 3"/>
    <property type="match status" value="1"/>
</dbReference>
<evidence type="ECO:0000256" key="6">
    <source>
        <dbReference type="ARBA" id="ARBA00023139"/>
    </source>
</evidence>
<dbReference type="InterPro" id="IPR046953">
    <property type="entry name" value="Spore_GerAC-like_C"/>
</dbReference>
<evidence type="ECO:0000256" key="2">
    <source>
        <dbReference type="ARBA" id="ARBA00007886"/>
    </source>
</evidence>
<keyword evidence="7" id="KW-0449">Lipoprotein</keyword>
<dbReference type="Pfam" id="PF25198">
    <property type="entry name" value="Spore_GerAC_N"/>
    <property type="match status" value="1"/>
</dbReference>
<comment type="similarity">
    <text evidence="2">Belongs to the GerABKC lipoprotein family.</text>
</comment>
<dbReference type="PANTHER" id="PTHR35789">
    <property type="entry name" value="SPORE GERMINATION PROTEIN B3"/>
    <property type="match status" value="1"/>
</dbReference>
<keyword evidence="3" id="KW-0309">Germination</keyword>
<reference evidence="10 11" key="1">
    <citation type="submission" date="2018-06" db="EMBL/GenBank/DDBJ databases">
        <authorList>
            <consortium name="Pathogen Informatics"/>
            <person name="Doyle S."/>
        </authorList>
    </citation>
    <scope>NUCLEOTIDE SEQUENCE [LARGE SCALE GENOMIC DNA]</scope>
    <source>
        <strain evidence="10 11">NCTC10343</strain>
    </source>
</reference>
<dbReference type="InterPro" id="IPR038501">
    <property type="entry name" value="Spore_GerAC_C_sf"/>
</dbReference>
<sequence>MNSYRSTILLMFMCIWLMVFLTGCWNSKELSAISVVMALGIDAVDDQYEVSLQVVDPSKMSQNSPMERTPTIVFSKRADTIFEAIRKLTTESSRKMYMSHLKFVIFDEKTAKKGIKEPLDFLFRDHEVRPDFFLAVVRENSAKEAVTFVAPTEVLPAMDMYKALKNSEKAWAPTSAVNVKDLLQKFTKDGIEPVLTGIRMTNLEKGLTIDNVTKSPQHVKYFFTGIGVFKGDRLIDWMDDSQSKAFTYISNRVSSTVASINCPNSKGKFVVEVIRSKVKIRPEIIDHEPRISLIVDTESNIGTVSCNANLKNEETFRNLQETAKEHLEQSLKGGIRNAQQMGSDIFGFGEAFHRKFPHEWHRWKEHWPQKFQTLKVDIQLNYRLVRFGDITSPIDMGIHNQE</sequence>
<evidence type="ECO:0000259" key="9">
    <source>
        <dbReference type="Pfam" id="PF25198"/>
    </source>
</evidence>
<evidence type="ECO:0000313" key="10">
    <source>
        <dbReference type="EMBL" id="SUA69623.1"/>
    </source>
</evidence>
<gene>
    <name evidence="10" type="primary">grkC</name>
    <name evidence="10" type="ORF">NCTC10343_02485</name>
</gene>
<dbReference type="Pfam" id="PF05504">
    <property type="entry name" value="Spore_GerAC"/>
    <property type="match status" value="1"/>
</dbReference>
<keyword evidence="4" id="KW-0732">Signal</keyword>
<dbReference type="Proteomes" id="UP000254400">
    <property type="component" value="Unassembled WGS sequence"/>
</dbReference>
<evidence type="ECO:0000256" key="7">
    <source>
        <dbReference type="ARBA" id="ARBA00023288"/>
    </source>
</evidence>
<comment type="subcellular location">
    <subcellularLocation>
        <location evidence="1">Membrane</location>
        <topology evidence="1">Lipid-anchor</topology>
    </subcellularLocation>
</comment>
<name>A0A378XYS3_PAEPO</name>
<dbReference type="PROSITE" id="PS51257">
    <property type="entry name" value="PROKAR_LIPOPROTEIN"/>
    <property type="match status" value="1"/>
</dbReference>
<accession>A0A378XYS3</accession>
<evidence type="ECO:0000256" key="3">
    <source>
        <dbReference type="ARBA" id="ARBA00022544"/>
    </source>
</evidence>
<evidence type="ECO:0000256" key="1">
    <source>
        <dbReference type="ARBA" id="ARBA00004635"/>
    </source>
</evidence>
<dbReference type="EMBL" id="UGSC01000001">
    <property type="protein sequence ID" value="SUA69623.1"/>
    <property type="molecule type" value="Genomic_DNA"/>
</dbReference>
<feature type="domain" description="Spore germination protein N-terminal" evidence="9">
    <location>
        <begin position="26"/>
        <end position="199"/>
    </location>
</feature>
<dbReference type="InterPro" id="IPR057336">
    <property type="entry name" value="GerAC_N"/>
</dbReference>
<evidence type="ECO:0000259" key="8">
    <source>
        <dbReference type="Pfam" id="PF05504"/>
    </source>
</evidence>
<dbReference type="NCBIfam" id="TIGR02887">
    <property type="entry name" value="spore_ger_x_C"/>
    <property type="match status" value="1"/>
</dbReference>
<keyword evidence="6" id="KW-0564">Palmitate</keyword>
<dbReference type="AlphaFoldDB" id="A0A378XYS3"/>
<protein>
    <submittedName>
        <fullName evidence="10">GrkC protein</fullName>
    </submittedName>
</protein>
<dbReference type="GeneID" id="93345882"/>
<evidence type="ECO:0000313" key="11">
    <source>
        <dbReference type="Proteomes" id="UP000254400"/>
    </source>
</evidence>
<feature type="domain" description="Spore germination GerAC-like C-terminal" evidence="8">
    <location>
        <begin position="224"/>
        <end position="388"/>
    </location>
</feature>